<sequence length="457" mass="52032">MEKKQKERKGHLVLVPCPLPSHMSPMLHLAKLLHSQGFSITVIHTQLNSPNQSHYPEFSFESIGGSMLESYSAFDGDVMLFLSELNMKCETPFHDCLIKMQLCSQYNPISCIIYDSVMYFSAAVADDLQILRIVLRTSSAANYIGLSILDENDCHSTQECRLEEPVAGFPFLRMKDMPLFSTQKHTRKVLTCIYNGTKTASAIIWNSLWCLEHALFEKIEDETLVPVFPIGPLQRYSSNFSTDVLSEEQSCMAWLDKQAQSSVVYVSTGSVITMSKDELLEMAWGLANSDQPFLWVVRDCLVNGSDGVEQLPREFHESTRSRCRIASWLPQQKVLAHRSIGCFFTHNGWNSTIESIAEGVPMLCWPRVGDQRVNARFVSHVWRVGLQLEDRLLREEIDRAIRTLFVDEEGIQIQKQAKELKKKVEISLRQEGASSDFFGRLVKYIRLQETMISLSNA</sequence>
<dbReference type="AlphaFoldDB" id="A0A0A0KYV3"/>
<dbReference type="OMA" id="TSISRCV"/>
<organism evidence="3 4">
    <name type="scientific">Cucumis sativus</name>
    <name type="common">Cucumber</name>
    <dbReference type="NCBI Taxonomy" id="3659"/>
    <lineage>
        <taxon>Eukaryota</taxon>
        <taxon>Viridiplantae</taxon>
        <taxon>Streptophyta</taxon>
        <taxon>Embryophyta</taxon>
        <taxon>Tracheophyta</taxon>
        <taxon>Spermatophyta</taxon>
        <taxon>Magnoliopsida</taxon>
        <taxon>eudicotyledons</taxon>
        <taxon>Gunneridae</taxon>
        <taxon>Pentapetalae</taxon>
        <taxon>rosids</taxon>
        <taxon>fabids</taxon>
        <taxon>Cucurbitales</taxon>
        <taxon>Cucurbitaceae</taxon>
        <taxon>Benincaseae</taxon>
        <taxon>Cucumis</taxon>
    </lineage>
</organism>
<dbReference type="PANTHER" id="PTHR11926:SF1374">
    <property type="entry name" value="UDP-GLYCOSYLTRANSFERASE 76F1-RELATED"/>
    <property type="match status" value="1"/>
</dbReference>
<gene>
    <name evidence="3" type="ORF">Csa_4G431390</name>
</gene>
<dbReference type="CDD" id="cd03784">
    <property type="entry name" value="GT1_Gtf-like"/>
    <property type="match status" value="1"/>
</dbReference>
<reference evidence="3 4" key="1">
    <citation type="journal article" date="2009" name="Nat. Genet.">
        <title>The genome of the cucumber, Cucumis sativus L.</title>
        <authorList>
            <person name="Huang S."/>
            <person name="Li R."/>
            <person name="Zhang Z."/>
            <person name="Li L."/>
            <person name="Gu X."/>
            <person name="Fan W."/>
            <person name="Lucas W.J."/>
            <person name="Wang X."/>
            <person name="Xie B."/>
            <person name="Ni P."/>
            <person name="Ren Y."/>
            <person name="Zhu H."/>
            <person name="Li J."/>
            <person name="Lin K."/>
            <person name="Jin W."/>
            <person name="Fei Z."/>
            <person name="Li G."/>
            <person name="Staub J."/>
            <person name="Kilian A."/>
            <person name="van der Vossen E.A."/>
            <person name="Wu Y."/>
            <person name="Guo J."/>
            <person name="He J."/>
            <person name="Jia Z."/>
            <person name="Ren Y."/>
            <person name="Tian G."/>
            <person name="Lu Y."/>
            <person name="Ruan J."/>
            <person name="Qian W."/>
            <person name="Wang M."/>
            <person name="Huang Q."/>
            <person name="Li B."/>
            <person name="Xuan Z."/>
            <person name="Cao J."/>
            <person name="Asan"/>
            <person name="Wu Z."/>
            <person name="Zhang J."/>
            <person name="Cai Q."/>
            <person name="Bai Y."/>
            <person name="Zhao B."/>
            <person name="Han Y."/>
            <person name="Li Y."/>
            <person name="Li X."/>
            <person name="Wang S."/>
            <person name="Shi Q."/>
            <person name="Liu S."/>
            <person name="Cho W.K."/>
            <person name="Kim J.Y."/>
            <person name="Xu Y."/>
            <person name="Heller-Uszynska K."/>
            <person name="Miao H."/>
            <person name="Cheng Z."/>
            <person name="Zhang S."/>
            <person name="Wu J."/>
            <person name="Yang Y."/>
            <person name="Kang H."/>
            <person name="Li M."/>
            <person name="Liang H."/>
            <person name="Ren X."/>
            <person name="Shi Z."/>
            <person name="Wen M."/>
            <person name="Jian M."/>
            <person name="Yang H."/>
            <person name="Zhang G."/>
            <person name="Yang Z."/>
            <person name="Chen R."/>
            <person name="Liu S."/>
            <person name="Li J."/>
            <person name="Ma L."/>
            <person name="Liu H."/>
            <person name="Zhou Y."/>
            <person name="Zhao J."/>
            <person name="Fang X."/>
            <person name="Li G."/>
            <person name="Fang L."/>
            <person name="Li Y."/>
            <person name="Liu D."/>
            <person name="Zheng H."/>
            <person name="Zhang Y."/>
            <person name="Qin N."/>
            <person name="Li Z."/>
            <person name="Yang G."/>
            <person name="Yang S."/>
            <person name="Bolund L."/>
            <person name="Kristiansen K."/>
            <person name="Zheng H."/>
            <person name="Li S."/>
            <person name="Zhang X."/>
            <person name="Yang H."/>
            <person name="Wang J."/>
            <person name="Sun R."/>
            <person name="Zhang B."/>
            <person name="Jiang S."/>
            <person name="Wang J."/>
            <person name="Du Y."/>
            <person name="Li S."/>
        </authorList>
    </citation>
    <scope>NUCLEOTIDE SEQUENCE [LARGE SCALE GENOMIC DNA]</scope>
    <source>
        <strain evidence="4">cv. 9930</strain>
    </source>
</reference>
<keyword evidence="4" id="KW-1185">Reference proteome</keyword>
<reference evidence="3 4" key="4">
    <citation type="journal article" date="2011" name="BMC Genomics">
        <title>RNA-Seq improves annotation of protein-coding genes in the cucumber genome.</title>
        <authorList>
            <person name="Li Z."/>
            <person name="Zhang Z."/>
            <person name="Yan P."/>
            <person name="Huang S."/>
            <person name="Fei Z."/>
            <person name="Lin K."/>
        </authorList>
    </citation>
    <scope>NUCLEOTIDE SEQUENCE [LARGE SCALE GENOMIC DNA]</scope>
    <source>
        <strain evidence="4">cv. 9930</strain>
    </source>
</reference>
<dbReference type="EMBL" id="CM002925">
    <property type="protein sequence ID" value="KGN54708.1"/>
    <property type="molecule type" value="Genomic_DNA"/>
</dbReference>
<dbReference type="FunFam" id="3.40.50.2000:FF:000120">
    <property type="entry name" value="UDP-glycosyltransferase 76C1"/>
    <property type="match status" value="1"/>
</dbReference>
<evidence type="ECO:0000256" key="2">
    <source>
        <dbReference type="ARBA" id="ARBA00022679"/>
    </source>
</evidence>
<dbReference type="OrthoDB" id="5835829at2759"/>
<dbReference type="GO" id="GO:0080043">
    <property type="term" value="F:quercetin 3-O-glucosyltransferase activity"/>
    <property type="evidence" value="ECO:0000318"/>
    <property type="project" value="GO_Central"/>
</dbReference>
<dbReference type="KEGG" id="csv:101207839"/>
<dbReference type="Gramene" id="KGN54708">
    <property type="protein sequence ID" value="KGN54708"/>
    <property type="gene ID" value="Csa_4G431390"/>
</dbReference>
<proteinExistence type="inferred from homology"/>
<comment type="similarity">
    <text evidence="1">Belongs to the UDP-glycosyltransferase family.</text>
</comment>
<reference evidence="3 4" key="2">
    <citation type="journal article" date="2009" name="PLoS ONE">
        <title>An integrated genetic and cytogenetic map of the cucumber genome.</title>
        <authorList>
            <person name="Ren Y."/>
            <person name="Zhang Z."/>
            <person name="Liu J."/>
            <person name="Staub J.E."/>
            <person name="Han Y."/>
            <person name="Cheng Z."/>
            <person name="Li X."/>
            <person name="Lu J."/>
            <person name="Miao H."/>
            <person name="Kang H."/>
            <person name="Xie B."/>
            <person name="Gu X."/>
            <person name="Wang X."/>
            <person name="Du Y."/>
            <person name="Jin W."/>
            <person name="Huang S."/>
        </authorList>
    </citation>
    <scope>NUCLEOTIDE SEQUENCE [LARGE SCALE GENOMIC DNA]</scope>
    <source>
        <strain evidence="4">cv. 9930</strain>
    </source>
</reference>
<evidence type="ECO:0000313" key="3">
    <source>
        <dbReference type="EMBL" id="KGN54708.1"/>
    </source>
</evidence>
<dbReference type="PANTHER" id="PTHR11926">
    <property type="entry name" value="GLUCOSYL/GLUCURONOSYL TRANSFERASES"/>
    <property type="match status" value="1"/>
</dbReference>
<evidence type="ECO:0008006" key="5">
    <source>
        <dbReference type="Google" id="ProtNLM"/>
    </source>
</evidence>
<name>A0A0A0KYV3_CUCSA</name>
<dbReference type="GO" id="GO:0080044">
    <property type="term" value="F:quercetin 7-O-glucosyltransferase activity"/>
    <property type="evidence" value="ECO:0000318"/>
    <property type="project" value="GO_Central"/>
</dbReference>
<dbReference type="InterPro" id="IPR002213">
    <property type="entry name" value="UDP_glucos_trans"/>
</dbReference>
<dbReference type="Pfam" id="PF00201">
    <property type="entry name" value="UDPGT"/>
    <property type="match status" value="1"/>
</dbReference>
<reference evidence="3 4" key="3">
    <citation type="journal article" date="2010" name="BMC Genomics">
        <title>Transcriptome sequencing and comparative analysis of cucumber flowers with different sex types.</title>
        <authorList>
            <person name="Guo S."/>
            <person name="Zheng Y."/>
            <person name="Joung J.G."/>
            <person name="Liu S."/>
            <person name="Zhang Z."/>
            <person name="Crasta O.R."/>
            <person name="Sobral B.W."/>
            <person name="Xu Y."/>
            <person name="Huang S."/>
            <person name="Fei Z."/>
        </authorList>
    </citation>
    <scope>NUCLEOTIDE SEQUENCE [LARGE SCALE GENOMIC DNA]</scope>
    <source>
        <strain evidence="4">cv. 9930</strain>
    </source>
</reference>
<protein>
    <recommendedName>
        <fullName evidence="5">Glycosyltransferase</fullName>
    </recommendedName>
</protein>
<dbReference type="Proteomes" id="UP000029981">
    <property type="component" value="Chromosome 4"/>
</dbReference>
<dbReference type="FunFam" id="3.40.50.2000:FF:000040">
    <property type="entry name" value="UDP-glycosyltransferase 76C1"/>
    <property type="match status" value="1"/>
</dbReference>
<dbReference type="eggNOG" id="KOG1192">
    <property type="taxonomic scope" value="Eukaryota"/>
</dbReference>
<accession>A0A0A0KYV3</accession>
<keyword evidence="2" id="KW-0808">Transferase</keyword>
<evidence type="ECO:0000313" key="4">
    <source>
        <dbReference type="Proteomes" id="UP000029981"/>
    </source>
</evidence>
<dbReference type="SUPFAM" id="SSF53756">
    <property type="entry name" value="UDP-Glycosyltransferase/glycogen phosphorylase"/>
    <property type="match status" value="1"/>
</dbReference>
<evidence type="ECO:0000256" key="1">
    <source>
        <dbReference type="ARBA" id="ARBA00009995"/>
    </source>
</evidence>
<dbReference type="Gene3D" id="3.40.50.2000">
    <property type="entry name" value="Glycogen Phosphorylase B"/>
    <property type="match status" value="2"/>
</dbReference>
<dbReference type="GO" id="GO:0005737">
    <property type="term" value="C:cytoplasm"/>
    <property type="evidence" value="ECO:0000318"/>
    <property type="project" value="GO_Central"/>
</dbReference>